<keyword evidence="3" id="KW-1185">Reference proteome</keyword>
<dbReference type="Pfam" id="PF12576">
    <property type="entry name" value="DUF3754"/>
    <property type="match status" value="1"/>
</dbReference>
<accession>A0A8T3CDA7</accession>
<dbReference type="PANTHER" id="PTHR33645">
    <property type="entry name" value="AMINOPEPTIDASE (DUF3754)"/>
    <property type="match status" value="1"/>
</dbReference>
<dbReference type="PANTHER" id="PTHR33645:SF4">
    <property type="entry name" value="OS01G0929000 PROTEIN"/>
    <property type="match status" value="1"/>
</dbReference>
<proteinExistence type="predicted"/>
<feature type="transmembrane region" description="Helical" evidence="1">
    <location>
        <begin position="265"/>
        <end position="284"/>
    </location>
</feature>
<comment type="caution">
    <text evidence="2">The sequence shown here is derived from an EMBL/GenBank/DDBJ whole genome shotgun (WGS) entry which is preliminary data.</text>
</comment>
<name>A0A8T3CDA7_DENNO</name>
<evidence type="ECO:0000313" key="3">
    <source>
        <dbReference type="Proteomes" id="UP000829196"/>
    </source>
</evidence>
<sequence length="441" mass="50609">MPISGGRGSPAVKEVGPNVRSKDVMRLERESVIPILKPKLIMTLANLIEHGTDRAEFLKLCKRVEYTIRAWYLLQFEDLMQLHSLFDPVRGAQRLEQQNLSSEEIDVLEQNFLTYLFQYVIFRRGIGIDRTTDYFFNEKLDVIIAHTWSWLLKISRLEKLFSRKPVITPIPDAKKTDEVTADKEDDLFVERIRLEKLELNLKNLLGKITIQEPTFDRMIVVYRRASDKAKKDRGIFVKHFKSIPVADMELVLPEKKNPSLTPMDWVKFLISVVIGLVTLISSLEMPKADIWVVAAILSGLIGYCAKIYFSFQQNMVTYQNLITQSMYDKQLDSGRGTILHLCDDVIQQEVKEVIVSYFILMEQGKATVEDLDIRCEELILEEFGERCNFEVQDAVEKLEKLGIIGRDSVGRIYCAPLKRANDIIGPTTEELVMKANQGPSA</sequence>
<evidence type="ECO:0000256" key="1">
    <source>
        <dbReference type="SAM" id="Phobius"/>
    </source>
</evidence>
<evidence type="ECO:0000313" key="2">
    <source>
        <dbReference type="EMBL" id="KAI0530669.1"/>
    </source>
</evidence>
<evidence type="ECO:0008006" key="4">
    <source>
        <dbReference type="Google" id="ProtNLM"/>
    </source>
</evidence>
<dbReference type="OrthoDB" id="2020015at2759"/>
<dbReference type="AlphaFoldDB" id="A0A8T3CDA7"/>
<keyword evidence="1" id="KW-1133">Transmembrane helix</keyword>
<organism evidence="2 3">
    <name type="scientific">Dendrobium nobile</name>
    <name type="common">Orchid</name>
    <dbReference type="NCBI Taxonomy" id="94219"/>
    <lineage>
        <taxon>Eukaryota</taxon>
        <taxon>Viridiplantae</taxon>
        <taxon>Streptophyta</taxon>
        <taxon>Embryophyta</taxon>
        <taxon>Tracheophyta</taxon>
        <taxon>Spermatophyta</taxon>
        <taxon>Magnoliopsida</taxon>
        <taxon>Liliopsida</taxon>
        <taxon>Asparagales</taxon>
        <taxon>Orchidaceae</taxon>
        <taxon>Epidendroideae</taxon>
        <taxon>Malaxideae</taxon>
        <taxon>Dendrobiinae</taxon>
        <taxon>Dendrobium</taxon>
    </lineage>
</organism>
<protein>
    <recommendedName>
        <fullName evidence="4">Aminopeptidase</fullName>
    </recommendedName>
</protein>
<dbReference type="EMBL" id="JAGYWB010000001">
    <property type="protein sequence ID" value="KAI0530669.1"/>
    <property type="molecule type" value="Genomic_DNA"/>
</dbReference>
<keyword evidence="1" id="KW-0472">Membrane</keyword>
<dbReference type="Proteomes" id="UP000829196">
    <property type="component" value="Unassembled WGS sequence"/>
</dbReference>
<keyword evidence="1" id="KW-0812">Transmembrane</keyword>
<reference evidence="2" key="1">
    <citation type="journal article" date="2022" name="Front. Genet.">
        <title>Chromosome-Scale Assembly of the Dendrobium nobile Genome Provides Insights Into the Molecular Mechanism of the Biosynthesis of the Medicinal Active Ingredient of Dendrobium.</title>
        <authorList>
            <person name="Xu Q."/>
            <person name="Niu S.-C."/>
            <person name="Li K.-L."/>
            <person name="Zheng P.-J."/>
            <person name="Zhang X.-J."/>
            <person name="Jia Y."/>
            <person name="Liu Y."/>
            <person name="Niu Y.-X."/>
            <person name="Yu L.-H."/>
            <person name="Chen D.-F."/>
            <person name="Zhang G.-Q."/>
        </authorList>
    </citation>
    <scope>NUCLEOTIDE SEQUENCE</scope>
    <source>
        <tissue evidence="2">Leaf</tissue>
    </source>
</reference>
<feature type="transmembrane region" description="Helical" evidence="1">
    <location>
        <begin position="290"/>
        <end position="309"/>
    </location>
</feature>
<dbReference type="InterPro" id="IPR022227">
    <property type="entry name" value="DUF3754"/>
</dbReference>
<gene>
    <name evidence="2" type="ORF">KFK09_000216</name>
</gene>